<protein>
    <submittedName>
        <fullName evidence="1">Uncharacterized protein</fullName>
    </submittedName>
</protein>
<keyword evidence="2" id="KW-1185">Reference proteome</keyword>
<dbReference type="EMBL" id="JAPDHF010000011">
    <property type="protein sequence ID" value="KAJ4011057.1"/>
    <property type="molecule type" value="Genomic_DNA"/>
</dbReference>
<name>A0A9W8PLF8_9HYPO</name>
<dbReference type="OrthoDB" id="4842781at2759"/>
<accession>A0A9W8PLF8</accession>
<evidence type="ECO:0000313" key="2">
    <source>
        <dbReference type="Proteomes" id="UP001152130"/>
    </source>
</evidence>
<organism evidence="1 2">
    <name type="scientific">Fusarium irregulare</name>
    <dbReference type="NCBI Taxonomy" id="2494466"/>
    <lineage>
        <taxon>Eukaryota</taxon>
        <taxon>Fungi</taxon>
        <taxon>Dikarya</taxon>
        <taxon>Ascomycota</taxon>
        <taxon>Pezizomycotina</taxon>
        <taxon>Sordariomycetes</taxon>
        <taxon>Hypocreomycetidae</taxon>
        <taxon>Hypocreales</taxon>
        <taxon>Nectriaceae</taxon>
        <taxon>Fusarium</taxon>
        <taxon>Fusarium incarnatum-equiseti species complex</taxon>
    </lineage>
</organism>
<proteinExistence type="predicted"/>
<dbReference type="AlphaFoldDB" id="A0A9W8PLF8"/>
<gene>
    <name evidence="1" type="ORF">NW766_007689</name>
</gene>
<evidence type="ECO:0000313" key="1">
    <source>
        <dbReference type="EMBL" id="KAJ4011057.1"/>
    </source>
</evidence>
<sequence length="453" mass="47827">MSSSDVQQADANLWLAYAVKLKNALSQSPSLGSNARFYVAPISAAGIAAGSKIPTNIMNNGVYNVGDALLDLDDPVFLPTEHSYFQHCQSYCNSVELESDNPGAAVRYRDAQEKTKEALKYFTNTKKAAMSAYHSETSSGITTDQFQSWVIQNYPQLSQAQNALASATANCAAAAANMSGPNAAMVGRYMSSLSNADSLSNIPGYNMTCSSSVADQIASGSGGSFLRPAYNIESTYAPTVDDWVSSFAQNKGNPTEITFNASDASDSSWDELGYDDDVEVTGSYCTLFSATFDEDGETVTKTVSAEEAGDDLEITVTATSLGTFQIQPGQWNPAKLAGMPLVSDADQDLKDPKAKVTSAILAYGVGMQVELSSSAYDTINNYLEQAQEAGGSASIFGFNIGLGDSDNLNQTSTVTFDDVKNASSGTTITIPASNNSYPTLLAVVGESIPEPNN</sequence>
<reference evidence="1" key="1">
    <citation type="submission" date="2022-10" db="EMBL/GenBank/DDBJ databases">
        <title>Fusarium specimens isolated from Avocado Roots.</title>
        <authorList>
            <person name="Stajich J."/>
            <person name="Roper C."/>
            <person name="Heimlech-Rivalta G."/>
        </authorList>
    </citation>
    <scope>NUCLEOTIDE SEQUENCE</scope>
    <source>
        <strain evidence="1">CF00143</strain>
    </source>
</reference>
<dbReference type="Proteomes" id="UP001152130">
    <property type="component" value="Unassembled WGS sequence"/>
</dbReference>
<comment type="caution">
    <text evidence="1">The sequence shown here is derived from an EMBL/GenBank/DDBJ whole genome shotgun (WGS) entry which is preliminary data.</text>
</comment>